<proteinExistence type="predicted"/>
<comment type="caution">
    <text evidence="3">The sequence shown here is derived from an EMBL/GenBank/DDBJ whole genome shotgun (WGS) entry which is preliminary data.</text>
</comment>
<organism evidence="3 4">
    <name type="scientific">Petrolisthes manimaculis</name>
    <dbReference type="NCBI Taxonomy" id="1843537"/>
    <lineage>
        <taxon>Eukaryota</taxon>
        <taxon>Metazoa</taxon>
        <taxon>Ecdysozoa</taxon>
        <taxon>Arthropoda</taxon>
        <taxon>Crustacea</taxon>
        <taxon>Multicrustacea</taxon>
        <taxon>Malacostraca</taxon>
        <taxon>Eumalacostraca</taxon>
        <taxon>Eucarida</taxon>
        <taxon>Decapoda</taxon>
        <taxon>Pleocyemata</taxon>
        <taxon>Anomura</taxon>
        <taxon>Galatheoidea</taxon>
        <taxon>Porcellanidae</taxon>
        <taxon>Petrolisthes</taxon>
    </lineage>
</organism>
<evidence type="ECO:0000313" key="3">
    <source>
        <dbReference type="EMBL" id="KAK4302989.1"/>
    </source>
</evidence>
<feature type="region of interest" description="Disordered" evidence="1">
    <location>
        <begin position="257"/>
        <end position="344"/>
    </location>
</feature>
<feature type="compositionally biased region" description="Low complexity" evidence="1">
    <location>
        <begin position="263"/>
        <end position="278"/>
    </location>
</feature>
<keyword evidence="2" id="KW-0812">Transmembrane</keyword>
<protein>
    <submittedName>
        <fullName evidence="3">Uncharacterized protein</fullName>
    </submittedName>
</protein>
<evidence type="ECO:0000313" key="4">
    <source>
        <dbReference type="Proteomes" id="UP001292094"/>
    </source>
</evidence>
<reference evidence="3" key="1">
    <citation type="submission" date="2023-11" db="EMBL/GenBank/DDBJ databases">
        <title>Genome assemblies of two species of porcelain crab, Petrolisthes cinctipes and Petrolisthes manimaculis (Anomura: Porcellanidae).</title>
        <authorList>
            <person name="Angst P."/>
        </authorList>
    </citation>
    <scope>NUCLEOTIDE SEQUENCE</scope>
    <source>
        <strain evidence="3">PB745_02</strain>
        <tissue evidence="3">Gill</tissue>
    </source>
</reference>
<dbReference type="PANTHER" id="PTHR12335">
    <property type="entry name" value="TIPE PROTEIN TEMPERATURE-INDUCED PARALYTIC E"/>
    <property type="match status" value="1"/>
</dbReference>
<sequence length="517" mass="57699">MYGVMNELEGKSHLPTIPWRKKKTKPKRCDCCRRCCVGLLHLLRRARATGVILMATLSVPGFYMTHHMFLSPGLATYTSRLHPSVCTVVSSTILKGKTNCSWASCREGCTETDLFQCWQVLVVPYNITANLTTPASNISPPTRPTRVKYDCKKSKRTGTSRRLLEDDTKDSTIKLPYVFTKSKTVSAKHPPTTPGQSYTMEDGIQNSTIKLPFFDFKRSNTTFTSTQHNINDTDTTLNTTEYNIQENARNMQNNTFYDYETEPSNSPSPSLSTPNTDSGNGSSSLEDDGNMEDGEVQTIPSASNVKDVTVVQLVPGVNNNNNNNAGNTEGKDKSTTNQDNLPLNTNRYNSDMLRLVVNIVGCGYMSCFDWWAKYGQVGSVHTCFLNADRTLAIPEVDYKAANAQIVFGVFPLIMIFASFTIVYFSYCRQGNNKVFPMSPKKDIKKLKFEEAKMALLLKRVVEQNTKTNLNKISPMLVKEAMKKAKNQQEGKSQQIRKPVVGNVKRAKNPEVIISVAG</sequence>
<dbReference type="EMBL" id="JAWZYT010002635">
    <property type="protein sequence ID" value="KAK4302989.1"/>
    <property type="molecule type" value="Genomic_DNA"/>
</dbReference>
<keyword evidence="4" id="KW-1185">Reference proteome</keyword>
<dbReference type="Pfam" id="PF16972">
    <property type="entry name" value="TipE"/>
    <property type="match status" value="1"/>
</dbReference>
<accession>A0AAE1U1N1</accession>
<feature type="transmembrane region" description="Helical" evidence="2">
    <location>
        <begin position="405"/>
        <end position="426"/>
    </location>
</feature>
<dbReference type="GO" id="GO:0005886">
    <property type="term" value="C:plasma membrane"/>
    <property type="evidence" value="ECO:0007669"/>
    <property type="project" value="TreeGrafter"/>
</dbReference>
<dbReference type="GO" id="GO:0017080">
    <property type="term" value="F:sodium channel regulator activity"/>
    <property type="evidence" value="ECO:0007669"/>
    <property type="project" value="TreeGrafter"/>
</dbReference>
<dbReference type="GO" id="GO:0002028">
    <property type="term" value="P:regulation of sodium ion transport"/>
    <property type="evidence" value="ECO:0007669"/>
    <property type="project" value="TreeGrafter"/>
</dbReference>
<keyword evidence="2" id="KW-0472">Membrane</keyword>
<dbReference type="PANTHER" id="PTHR12335:SF6">
    <property type="entry name" value="PROTEIN TIPE"/>
    <property type="match status" value="1"/>
</dbReference>
<gene>
    <name evidence="3" type="ORF">Pmani_024966</name>
</gene>
<dbReference type="InterPro" id="IPR031578">
    <property type="entry name" value="TipE"/>
</dbReference>
<keyword evidence="2" id="KW-1133">Transmembrane helix</keyword>
<evidence type="ECO:0000256" key="2">
    <source>
        <dbReference type="SAM" id="Phobius"/>
    </source>
</evidence>
<evidence type="ECO:0000256" key="1">
    <source>
        <dbReference type="SAM" id="MobiDB-lite"/>
    </source>
</evidence>
<dbReference type="AlphaFoldDB" id="A0AAE1U1N1"/>
<feature type="compositionally biased region" description="Acidic residues" evidence="1">
    <location>
        <begin position="285"/>
        <end position="295"/>
    </location>
</feature>
<dbReference type="Proteomes" id="UP001292094">
    <property type="component" value="Unassembled WGS sequence"/>
</dbReference>
<feature type="compositionally biased region" description="Polar residues" evidence="1">
    <location>
        <begin position="335"/>
        <end position="344"/>
    </location>
</feature>
<name>A0AAE1U1N1_9EUCA</name>